<feature type="non-terminal residue" evidence="2">
    <location>
        <position position="194"/>
    </location>
</feature>
<organism evidence="2 3">
    <name type="scientific">Adiantum capillus-veneris</name>
    <name type="common">Maidenhair fern</name>
    <dbReference type="NCBI Taxonomy" id="13818"/>
    <lineage>
        <taxon>Eukaryota</taxon>
        <taxon>Viridiplantae</taxon>
        <taxon>Streptophyta</taxon>
        <taxon>Embryophyta</taxon>
        <taxon>Tracheophyta</taxon>
        <taxon>Polypodiopsida</taxon>
        <taxon>Polypodiidae</taxon>
        <taxon>Polypodiales</taxon>
        <taxon>Pteridineae</taxon>
        <taxon>Pteridaceae</taxon>
        <taxon>Vittarioideae</taxon>
        <taxon>Adiantum</taxon>
    </lineage>
</organism>
<keyword evidence="1" id="KW-1133">Transmembrane helix</keyword>
<keyword evidence="1" id="KW-0472">Membrane</keyword>
<evidence type="ECO:0000256" key="1">
    <source>
        <dbReference type="SAM" id="Phobius"/>
    </source>
</evidence>
<name>A0A9D4ZB17_ADICA</name>
<sequence>MVRGRVYIIREGESRHGMPSTCSKVTSLFKMEHEGNIDIYGLVEQSGEAPAQPLLGLFLLGGGDGELRGERGGVWGGQYCHHPHEIFLFLLLVVGGGWKRVSAGFKVFTDLNDSREHVDAVFEVEVMLVGMGARGGDQRERMVRWWVLGSFLLLLLLLLEGGGERDDGLQLMEGLRVREVCVVDSRFNWVFCSS</sequence>
<dbReference type="Proteomes" id="UP000886520">
    <property type="component" value="Chromosome 16"/>
</dbReference>
<evidence type="ECO:0000313" key="3">
    <source>
        <dbReference type="Proteomes" id="UP000886520"/>
    </source>
</evidence>
<keyword evidence="3" id="KW-1185">Reference proteome</keyword>
<evidence type="ECO:0000313" key="2">
    <source>
        <dbReference type="EMBL" id="KAI5068873.1"/>
    </source>
</evidence>
<reference evidence="2" key="1">
    <citation type="submission" date="2021-01" db="EMBL/GenBank/DDBJ databases">
        <title>Adiantum capillus-veneris genome.</title>
        <authorList>
            <person name="Fang Y."/>
            <person name="Liao Q."/>
        </authorList>
    </citation>
    <scope>NUCLEOTIDE SEQUENCE</scope>
    <source>
        <strain evidence="2">H3</strain>
        <tissue evidence="2">Leaf</tissue>
    </source>
</reference>
<accession>A0A9D4ZB17</accession>
<proteinExistence type="predicted"/>
<comment type="caution">
    <text evidence="2">The sequence shown here is derived from an EMBL/GenBank/DDBJ whole genome shotgun (WGS) entry which is preliminary data.</text>
</comment>
<dbReference type="AlphaFoldDB" id="A0A9D4ZB17"/>
<gene>
    <name evidence="2" type="ORF">GOP47_0017218</name>
</gene>
<protein>
    <submittedName>
        <fullName evidence="2">Uncharacterized protein</fullName>
    </submittedName>
</protein>
<dbReference type="EMBL" id="JABFUD020000016">
    <property type="protein sequence ID" value="KAI5068873.1"/>
    <property type="molecule type" value="Genomic_DNA"/>
</dbReference>
<keyword evidence="1" id="KW-0812">Transmembrane</keyword>
<feature type="transmembrane region" description="Helical" evidence="1">
    <location>
        <begin position="143"/>
        <end position="159"/>
    </location>
</feature>